<dbReference type="InterPro" id="IPR036397">
    <property type="entry name" value="RNaseH_sf"/>
</dbReference>
<keyword evidence="2" id="KW-1185">Reference proteome</keyword>
<gene>
    <name evidence="1" type="ORF">KSP40_PGU011364</name>
</gene>
<reference evidence="1 2" key="1">
    <citation type="journal article" date="2022" name="Nat. Plants">
        <title>Genomes of leafy and leafless Platanthera orchids illuminate the evolution of mycoheterotrophy.</title>
        <authorList>
            <person name="Li M.H."/>
            <person name="Liu K.W."/>
            <person name="Li Z."/>
            <person name="Lu H.C."/>
            <person name="Ye Q.L."/>
            <person name="Zhang D."/>
            <person name="Wang J.Y."/>
            <person name="Li Y.F."/>
            <person name="Zhong Z.M."/>
            <person name="Liu X."/>
            <person name="Yu X."/>
            <person name="Liu D.K."/>
            <person name="Tu X.D."/>
            <person name="Liu B."/>
            <person name="Hao Y."/>
            <person name="Liao X.Y."/>
            <person name="Jiang Y.T."/>
            <person name="Sun W.H."/>
            <person name="Chen J."/>
            <person name="Chen Y.Q."/>
            <person name="Ai Y."/>
            <person name="Zhai J.W."/>
            <person name="Wu S.S."/>
            <person name="Zhou Z."/>
            <person name="Hsiao Y.Y."/>
            <person name="Wu W.L."/>
            <person name="Chen Y.Y."/>
            <person name="Lin Y.F."/>
            <person name="Hsu J.L."/>
            <person name="Li C.Y."/>
            <person name="Wang Z.W."/>
            <person name="Zhao X."/>
            <person name="Zhong W.Y."/>
            <person name="Ma X.K."/>
            <person name="Ma L."/>
            <person name="Huang J."/>
            <person name="Chen G.Z."/>
            <person name="Huang M.Z."/>
            <person name="Huang L."/>
            <person name="Peng D.H."/>
            <person name="Luo Y.B."/>
            <person name="Zou S.Q."/>
            <person name="Chen S.P."/>
            <person name="Lan S."/>
            <person name="Tsai W.C."/>
            <person name="Van de Peer Y."/>
            <person name="Liu Z.J."/>
        </authorList>
    </citation>
    <scope>NUCLEOTIDE SEQUENCE [LARGE SCALE GENOMIC DNA]</scope>
    <source>
        <strain evidence="1">Lor288</strain>
    </source>
</reference>
<dbReference type="EMBL" id="JBBWWR010000014">
    <property type="protein sequence ID" value="KAK8952868.1"/>
    <property type="molecule type" value="Genomic_DNA"/>
</dbReference>
<comment type="caution">
    <text evidence="1">The sequence shown here is derived from an EMBL/GenBank/DDBJ whole genome shotgun (WGS) entry which is preliminary data.</text>
</comment>
<sequence length="135" mass="14856">MLDSGSQWCSYFCQGVKIHSRPVNMSELRSAQLGLDVAKNFMDAATGVILEGDSAFACATINRILSGTWNGVMEGLLARSLKDYPKFVLSLVDRRANSVADYVANSACRLNFNWDRGMPLPQALSFILSKDMVPM</sequence>
<name>A0ABR2LVM7_9ASPA</name>
<evidence type="ECO:0008006" key="3">
    <source>
        <dbReference type="Google" id="ProtNLM"/>
    </source>
</evidence>
<dbReference type="Proteomes" id="UP001412067">
    <property type="component" value="Unassembled WGS sequence"/>
</dbReference>
<accession>A0ABR2LVM7</accession>
<evidence type="ECO:0000313" key="2">
    <source>
        <dbReference type="Proteomes" id="UP001412067"/>
    </source>
</evidence>
<dbReference type="Gene3D" id="3.30.420.10">
    <property type="entry name" value="Ribonuclease H-like superfamily/Ribonuclease H"/>
    <property type="match status" value="1"/>
</dbReference>
<evidence type="ECO:0000313" key="1">
    <source>
        <dbReference type="EMBL" id="KAK8952868.1"/>
    </source>
</evidence>
<organism evidence="1 2">
    <name type="scientific">Platanthera guangdongensis</name>
    <dbReference type="NCBI Taxonomy" id="2320717"/>
    <lineage>
        <taxon>Eukaryota</taxon>
        <taxon>Viridiplantae</taxon>
        <taxon>Streptophyta</taxon>
        <taxon>Embryophyta</taxon>
        <taxon>Tracheophyta</taxon>
        <taxon>Spermatophyta</taxon>
        <taxon>Magnoliopsida</taxon>
        <taxon>Liliopsida</taxon>
        <taxon>Asparagales</taxon>
        <taxon>Orchidaceae</taxon>
        <taxon>Orchidoideae</taxon>
        <taxon>Orchideae</taxon>
        <taxon>Orchidinae</taxon>
        <taxon>Platanthera</taxon>
    </lineage>
</organism>
<protein>
    <recommendedName>
        <fullName evidence="3">RNase H type-1 domain-containing protein</fullName>
    </recommendedName>
</protein>
<proteinExistence type="predicted"/>